<accession>A0A6J8CAE8</accession>
<gene>
    <name evidence="3" type="ORF">MCOR_27504</name>
</gene>
<feature type="region of interest" description="Disordered" evidence="1">
    <location>
        <begin position="247"/>
        <end position="278"/>
    </location>
</feature>
<dbReference type="PANTHER" id="PTHR33050:SF7">
    <property type="entry name" value="RIBONUCLEASE H"/>
    <property type="match status" value="1"/>
</dbReference>
<dbReference type="EMBL" id="CACVKT020004992">
    <property type="protein sequence ID" value="CAC5392582.1"/>
    <property type="molecule type" value="Genomic_DNA"/>
</dbReference>
<dbReference type="PANTHER" id="PTHR33050">
    <property type="entry name" value="REVERSE TRANSCRIPTASE DOMAIN-CONTAINING PROTEIN"/>
    <property type="match status" value="1"/>
</dbReference>
<feature type="domain" description="VWFD" evidence="2">
    <location>
        <begin position="1"/>
        <end position="175"/>
    </location>
</feature>
<evidence type="ECO:0000259" key="2">
    <source>
        <dbReference type="PROSITE" id="PS51233"/>
    </source>
</evidence>
<dbReference type="InterPro" id="IPR001846">
    <property type="entry name" value="VWF_type-D"/>
</dbReference>
<proteinExistence type="predicted"/>
<dbReference type="InterPro" id="IPR052055">
    <property type="entry name" value="Hepadnavirus_pol/RT"/>
</dbReference>
<name>A0A6J8CAE8_MYTCO</name>
<dbReference type="InterPro" id="IPR043502">
    <property type="entry name" value="DNA/RNA_pol_sf"/>
</dbReference>
<dbReference type="SUPFAM" id="SSF56672">
    <property type="entry name" value="DNA/RNA polymerases"/>
    <property type="match status" value="1"/>
</dbReference>
<evidence type="ECO:0000313" key="3">
    <source>
        <dbReference type="EMBL" id="CAC5392582.1"/>
    </source>
</evidence>
<dbReference type="InterPro" id="IPR058727">
    <property type="entry name" value="Helical_Vwde"/>
</dbReference>
<dbReference type="Proteomes" id="UP000507470">
    <property type="component" value="Unassembled WGS sequence"/>
</dbReference>
<sequence length="755" mass="84846">MLEPMISITLQGMLSRTNLLFTVNTKKRHHEVNAYYKKCYNTVLCNCGVAARSGNSLFVANFCETTYKSQRKVNRYVINRLCDDQKLVVTESGNSYTIILPTGTKITFSHGKISNFYGINGINIIPSALDKGFTTGLCGKYNGNRKDDLTPRNLMVPADPKSFAQSWQVKGDTQEDTLFSLDGKLKDPVYHGQQYCNCRVETKFPHGKPLLNCDWTKATELCRSTTTKSSVYTASCTHKVLRNKRETLTNDQLRRENRDTELSDDDEKPPVFTMTEEQGSPGIVRQSEKILFSIDTAFLNAFIYTQRMILFMVMKATLSIIPTETWQNGWTEDTARKHCTEKFRSAPAFGPCSEHVPSVESSSYIDSCILDIRASGSDTWLRATIDNFASACKQEAIRTEIFSITNSTNSTGAEKSILSIIEETTCPGNCSGHGICSEGECHCYTSFSGDDCSTDKNKPPLLEKAAFEGECDSSKKACRKFIIPGYDFFRNSLACKFIPFSVKKGENATVTIEGESFINSGIYRSSFFMLCELPAARSKRSIDIEVVATGFHISISNNGKDFTDQLSMLIYDSLCYSCNSTTFECDELITRILMYLDDGLGGADNYDDCTTVSQRIRTDLIDFGFIIAEEKSNWNPVQVITFLGMVWNTSEGIIRITKERIDRIIKCISCIYNWLQDKRVISVKLLASVIGQLISTQGVLGTTVRLKTRYAYDCVQERTLGEAPVWVTPEAEVELKFWLSNIERLNADYLHYLVS</sequence>
<protein>
    <recommendedName>
        <fullName evidence="2">VWFD domain-containing protein</fullName>
    </recommendedName>
</protein>
<dbReference type="Gene3D" id="2.60.120.260">
    <property type="entry name" value="Galactose-binding domain-like"/>
    <property type="match status" value="1"/>
</dbReference>
<keyword evidence="4" id="KW-1185">Reference proteome</keyword>
<reference evidence="3 4" key="1">
    <citation type="submission" date="2020-06" db="EMBL/GenBank/DDBJ databases">
        <authorList>
            <person name="Li R."/>
            <person name="Bekaert M."/>
        </authorList>
    </citation>
    <scope>NUCLEOTIDE SEQUENCE [LARGE SCALE GENOMIC DNA]</scope>
    <source>
        <strain evidence="4">wild</strain>
    </source>
</reference>
<dbReference type="PROSITE" id="PS51233">
    <property type="entry name" value="VWFD"/>
    <property type="match status" value="1"/>
</dbReference>
<dbReference type="Pfam" id="PF26129">
    <property type="entry name" value="Vwde"/>
    <property type="match status" value="1"/>
</dbReference>
<organism evidence="3 4">
    <name type="scientific">Mytilus coruscus</name>
    <name type="common">Sea mussel</name>
    <dbReference type="NCBI Taxonomy" id="42192"/>
    <lineage>
        <taxon>Eukaryota</taxon>
        <taxon>Metazoa</taxon>
        <taxon>Spiralia</taxon>
        <taxon>Lophotrochozoa</taxon>
        <taxon>Mollusca</taxon>
        <taxon>Bivalvia</taxon>
        <taxon>Autobranchia</taxon>
        <taxon>Pteriomorphia</taxon>
        <taxon>Mytilida</taxon>
        <taxon>Mytiloidea</taxon>
        <taxon>Mytilidae</taxon>
        <taxon>Mytilinae</taxon>
        <taxon>Mytilus</taxon>
    </lineage>
</organism>
<dbReference type="OrthoDB" id="10001041at2759"/>
<evidence type="ECO:0000256" key="1">
    <source>
        <dbReference type="SAM" id="MobiDB-lite"/>
    </source>
</evidence>
<dbReference type="AlphaFoldDB" id="A0A6J8CAE8"/>
<feature type="compositionally biased region" description="Basic and acidic residues" evidence="1">
    <location>
        <begin position="247"/>
        <end position="261"/>
    </location>
</feature>
<evidence type="ECO:0000313" key="4">
    <source>
        <dbReference type="Proteomes" id="UP000507470"/>
    </source>
</evidence>